<keyword evidence="2" id="KW-1185">Reference proteome</keyword>
<dbReference type="KEGG" id="aoz:HUE56_29650"/>
<evidence type="ECO:0000313" key="1">
    <source>
        <dbReference type="EMBL" id="QKS54668.1"/>
    </source>
</evidence>
<geneLocation type="plasmid" evidence="1 2">
    <name>unnamed7</name>
</geneLocation>
<proteinExistence type="predicted"/>
<protein>
    <submittedName>
        <fullName evidence="1">Uncharacterized protein</fullName>
    </submittedName>
</protein>
<organism evidence="1 2">
    <name type="scientific">Azospirillum oryzae</name>
    <dbReference type="NCBI Taxonomy" id="286727"/>
    <lineage>
        <taxon>Bacteria</taxon>
        <taxon>Pseudomonadati</taxon>
        <taxon>Pseudomonadota</taxon>
        <taxon>Alphaproteobacteria</taxon>
        <taxon>Rhodospirillales</taxon>
        <taxon>Azospirillaceae</taxon>
        <taxon>Azospirillum</taxon>
    </lineage>
</organism>
<dbReference type="RefSeq" id="WP_109154766.1">
    <property type="nucleotide sequence ID" value="NZ_BSOV01000001.1"/>
</dbReference>
<dbReference type="EMBL" id="CP054622">
    <property type="protein sequence ID" value="QKS54668.1"/>
    <property type="molecule type" value="Genomic_DNA"/>
</dbReference>
<dbReference type="AlphaFoldDB" id="A0A6N1ATU5"/>
<sequence>MLTNERAPPVAPADWLLDTAWTDQDLVALCETILLETMAAAVDGRSCQRTRAEAWEWIDSDGENAFGFRICAKALGADPDELRAMFREQATRLGLIASHN</sequence>
<dbReference type="Proteomes" id="UP000509702">
    <property type="component" value="Plasmid unnamed7"/>
</dbReference>
<accession>A0A6N1ATU5</accession>
<name>A0A6N1ATU5_9PROT</name>
<evidence type="ECO:0000313" key="2">
    <source>
        <dbReference type="Proteomes" id="UP000509702"/>
    </source>
</evidence>
<keyword evidence="1" id="KW-0614">Plasmid</keyword>
<gene>
    <name evidence="1" type="ORF">HUE56_29650</name>
</gene>
<reference evidence="1 2" key="1">
    <citation type="submission" date="2020-06" db="EMBL/GenBank/DDBJ databases">
        <title>Complete genome of Azosprillum oryzae KACC14407.</title>
        <authorList>
            <person name="Kim M."/>
            <person name="Park Y.-J."/>
            <person name="Shin J.-H."/>
        </authorList>
    </citation>
    <scope>NUCLEOTIDE SEQUENCE [LARGE SCALE GENOMIC DNA]</scope>
    <source>
        <strain evidence="1 2">KACC 14407</strain>
        <plasmid evidence="1 2">unnamed7</plasmid>
    </source>
</reference>